<protein>
    <submittedName>
        <fullName evidence="9">Ribonuclease III</fullName>
    </submittedName>
</protein>
<dbReference type="PROSITE" id="PS50137">
    <property type="entry name" value="DS_RBD"/>
    <property type="match status" value="1"/>
</dbReference>
<evidence type="ECO:0000256" key="1">
    <source>
        <dbReference type="ARBA" id="ARBA00022723"/>
    </source>
</evidence>
<dbReference type="CDD" id="cd00593">
    <property type="entry name" value="RIBOc"/>
    <property type="match status" value="2"/>
</dbReference>
<evidence type="ECO:0000259" key="7">
    <source>
        <dbReference type="PROSITE" id="PS50137"/>
    </source>
</evidence>
<dbReference type="InterPro" id="IPR036389">
    <property type="entry name" value="RNase_III_sf"/>
</dbReference>
<name>A0A481YUT0_9VIRU</name>
<evidence type="ECO:0000256" key="5">
    <source>
        <dbReference type="PROSITE-ProRule" id="PRU00266"/>
    </source>
</evidence>
<keyword evidence="2" id="KW-0378">Hydrolase</keyword>
<dbReference type="Pfam" id="PF00636">
    <property type="entry name" value="Ribonuclease_3"/>
    <property type="match status" value="1"/>
</dbReference>
<dbReference type="PANTHER" id="PTHR14950:SF37">
    <property type="entry name" value="ENDORIBONUCLEASE DICER"/>
    <property type="match status" value="1"/>
</dbReference>
<feature type="domain" description="RNase III" evidence="8">
    <location>
        <begin position="10"/>
        <end position="140"/>
    </location>
</feature>
<feature type="domain" description="RNase III" evidence="8">
    <location>
        <begin position="279"/>
        <end position="413"/>
    </location>
</feature>
<keyword evidence="4 5" id="KW-0694">RNA-binding</keyword>
<feature type="domain" description="DRBM" evidence="7">
    <location>
        <begin position="452"/>
        <end position="530"/>
    </location>
</feature>
<dbReference type="PROSITE" id="PS50142">
    <property type="entry name" value="RNASE_3_2"/>
    <property type="match status" value="2"/>
</dbReference>
<evidence type="ECO:0000259" key="8">
    <source>
        <dbReference type="PROSITE" id="PS50142"/>
    </source>
</evidence>
<evidence type="ECO:0000256" key="2">
    <source>
        <dbReference type="ARBA" id="ARBA00022801"/>
    </source>
</evidence>
<proteinExistence type="predicted"/>
<dbReference type="InterPro" id="IPR014720">
    <property type="entry name" value="dsRBD_dom"/>
</dbReference>
<organism evidence="9">
    <name type="scientific">Marseillevirus LCMAC102</name>
    <dbReference type="NCBI Taxonomy" id="2506603"/>
    <lineage>
        <taxon>Viruses</taxon>
        <taxon>Varidnaviria</taxon>
        <taxon>Bamfordvirae</taxon>
        <taxon>Nucleocytoviricota</taxon>
        <taxon>Megaviricetes</taxon>
        <taxon>Pimascovirales</taxon>
        <taxon>Pimascovirales incertae sedis</taxon>
        <taxon>Marseilleviridae</taxon>
    </lineage>
</organism>
<dbReference type="GO" id="GO:0003723">
    <property type="term" value="F:RNA binding"/>
    <property type="evidence" value="ECO:0007669"/>
    <property type="project" value="UniProtKB-UniRule"/>
</dbReference>
<dbReference type="GO" id="GO:0004525">
    <property type="term" value="F:ribonuclease III activity"/>
    <property type="evidence" value="ECO:0007669"/>
    <property type="project" value="InterPro"/>
</dbReference>
<feature type="region of interest" description="Disordered" evidence="6">
    <location>
        <begin position="494"/>
        <end position="518"/>
    </location>
</feature>
<dbReference type="PANTHER" id="PTHR14950">
    <property type="entry name" value="DICER-RELATED"/>
    <property type="match status" value="1"/>
</dbReference>
<evidence type="ECO:0000256" key="6">
    <source>
        <dbReference type="SAM" id="MobiDB-lite"/>
    </source>
</evidence>
<evidence type="ECO:0000256" key="4">
    <source>
        <dbReference type="ARBA" id="ARBA00022884"/>
    </source>
</evidence>
<feature type="compositionally biased region" description="Basic and acidic residues" evidence="6">
    <location>
        <begin position="495"/>
        <end position="511"/>
    </location>
</feature>
<dbReference type="SUPFAM" id="SSF69065">
    <property type="entry name" value="RNase III domain-like"/>
    <property type="match status" value="2"/>
</dbReference>
<keyword evidence="1" id="KW-0479">Metal-binding</keyword>
<dbReference type="GO" id="GO:0046872">
    <property type="term" value="F:metal ion binding"/>
    <property type="evidence" value="ECO:0007669"/>
    <property type="project" value="UniProtKB-KW"/>
</dbReference>
<dbReference type="EMBL" id="MK500334">
    <property type="protein sequence ID" value="QBK86641.1"/>
    <property type="molecule type" value="Genomic_DNA"/>
</dbReference>
<sequence>MSSEEFKTFIISLLQKANLQSKTLKKYTDAKSLAIFRQAFTHKSHNPTFNYELLEFYGDTVVNFAVSQYIRKRFPEVISMKWLTKLEHNLSSKITLANLAKKAGFLPHILYDKKIVSQSETTLEHLSMMEDVFEAFFGALVTIFNKSSHRGVGYAVAYTIITSFYNTLDISLKWEDVFDAKSRLKELYDNLGWVFNQNISTRRNQGRLITTIWGYSDPKINIGNGIGSTKQESQETASLVAILFLRNQNIMENIPTPYIKPTDDSYTLPQLPSNFKSFIENILRQARIKSTFIKTFTNTKSLGKFRLALTHISYSKSINYNLNKFEGITIVDMIIAEYLQVRFPRIGSEKWLTNIKHNIVSQGNIAKIAGTLGFPEYVLYGKDMEDSLSKHPNDNTEYLSMLESAFKAFMGALVKIIDLESCTGVGYAVVYKLISHYLDEISISIECQDVFDSKSRLKELFDKYGWSLDQNIITSYDQETNQQISEIFGYPLGNKHREPNNKRSLAKEVGRTKKKAQKKAASKALDVLSRLYNIQEIPLDPYQ</sequence>
<dbReference type="Gene3D" id="1.10.1520.10">
    <property type="entry name" value="Ribonuclease III domain"/>
    <property type="match status" value="2"/>
</dbReference>
<reference evidence="9" key="1">
    <citation type="journal article" date="2019" name="MBio">
        <title>Virus Genomes from Deep Sea Sediments Expand the Ocean Megavirome and Support Independent Origins of Viral Gigantism.</title>
        <authorList>
            <person name="Backstrom D."/>
            <person name="Yutin N."/>
            <person name="Jorgensen S.L."/>
            <person name="Dharamshi J."/>
            <person name="Homa F."/>
            <person name="Zaremba-Niedwiedzka K."/>
            <person name="Spang A."/>
            <person name="Wolf Y.I."/>
            <person name="Koonin E.V."/>
            <person name="Ettema T.J."/>
        </authorList>
    </citation>
    <scope>NUCLEOTIDE SEQUENCE</scope>
</reference>
<keyword evidence="3" id="KW-0460">Magnesium</keyword>
<dbReference type="Pfam" id="PF14622">
    <property type="entry name" value="Ribonucleas_3_3"/>
    <property type="match status" value="1"/>
</dbReference>
<accession>A0A481YUT0</accession>
<dbReference type="InterPro" id="IPR000999">
    <property type="entry name" value="RNase_III_dom"/>
</dbReference>
<dbReference type="GO" id="GO:0006396">
    <property type="term" value="P:RNA processing"/>
    <property type="evidence" value="ECO:0007669"/>
    <property type="project" value="InterPro"/>
</dbReference>
<gene>
    <name evidence="9" type="ORF">LCMAC102_04370</name>
</gene>
<evidence type="ECO:0000256" key="3">
    <source>
        <dbReference type="ARBA" id="ARBA00022842"/>
    </source>
</evidence>
<dbReference type="SMART" id="SM00535">
    <property type="entry name" value="RIBOc"/>
    <property type="match status" value="2"/>
</dbReference>
<evidence type="ECO:0000313" key="9">
    <source>
        <dbReference type="EMBL" id="QBK86641.1"/>
    </source>
</evidence>